<reference evidence="2" key="1">
    <citation type="submission" date="2014-07" db="EMBL/GenBank/DDBJ databases">
        <authorList>
            <person name="Martin A.A"/>
            <person name="De Silva N."/>
        </authorList>
    </citation>
    <scope>NUCLEOTIDE SEQUENCE</scope>
</reference>
<name>A0A0K0EWP0_STRVS</name>
<keyword evidence="2" id="KW-1185">Reference proteome</keyword>
<keyword evidence="1" id="KW-0732">Signal</keyword>
<protein>
    <submittedName>
        <fullName evidence="3">ZP domain-containing protein</fullName>
    </submittedName>
</protein>
<reference evidence="3" key="2">
    <citation type="submission" date="2015-08" db="UniProtKB">
        <authorList>
            <consortium name="WormBaseParasite"/>
        </authorList>
    </citation>
    <scope>IDENTIFICATION</scope>
</reference>
<feature type="signal peptide" evidence="1">
    <location>
        <begin position="1"/>
        <end position="21"/>
    </location>
</feature>
<evidence type="ECO:0000256" key="1">
    <source>
        <dbReference type="SAM" id="SignalP"/>
    </source>
</evidence>
<dbReference type="Proteomes" id="UP000035680">
    <property type="component" value="Unassembled WGS sequence"/>
</dbReference>
<feature type="chain" id="PRO_5005328730" evidence="1">
    <location>
        <begin position="22"/>
        <end position="130"/>
    </location>
</feature>
<evidence type="ECO:0000313" key="2">
    <source>
        <dbReference type="Proteomes" id="UP000035680"/>
    </source>
</evidence>
<evidence type="ECO:0000313" key="3">
    <source>
        <dbReference type="WBParaSite" id="SVE_0094400.1"/>
    </source>
</evidence>
<dbReference type="AlphaFoldDB" id="A0A0K0EWP0"/>
<accession>A0A0K0EWP0</accession>
<dbReference type="WBParaSite" id="SVE_0094400.1">
    <property type="protein sequence ID" value="SVE_0094400.1"/>
    <property type="gene ID" value="SVE_0094400"/>
</dbReference>
<organism evidence="2 3">
    <name type="scientific">Strongyloides venezuelensis</name>
    <name type="common">Threadworm</name>
    <dbReference type="NCBI Taxonomy" id="75913"/>
    <lineage>
        <taxon>Eukaryota</taxon>
        <taxon>Metazoa</taxon>
        <taxon>Ecdysozoa</taxon>
        <taxon>Nematoda</taxon>
        <taxon>Chromadorea</taxon>
        <taxon>Rhabditida</taxon>
        <taxon>Tylenchina</taxon>
        <taxon>Panagrolaimomorpha</taxon>
        <taxon>Strongyloidoidea</taxon>
        <taxon>Strongyloididae</taxon>
        <taxon>Strongyloides</taxon>
    </lineage>
</organism>
<proteinExistence type="predicted"/>
<sequence length="130" mass="15469">MKIINTLVTFLILLISKSIISIWFDKNYHFEVKTMCNFTNENVTLYLYDRGPREKKLLANNTGICGEKYYLNATIQYIFYYDLWVLVTHFNSTKSHESKFLVYKDCNRTSSTEYDVYYKCNETLTNSTKN</sequence>